<protein>
    <submittedName>
        <fullName evidence="2">Uncharacterized protein</fullName>
    </submittedName>
</protein>
<name>A0ABS5GFY1_9BRAD</name>
<dbReference type="Proteomes" id="UP001314635">
    <property type="component" value="Unassembled WGS sequence"/>
</dbReference>
<sequence length="573" mass="59666">MPTRSNLRDGFAMVDEVFALSPISARAAQPNEADYEAIRDAFMETSRGRWFLGEYAKRNRNADTSMVLDAVARIEHALASQRQQQQEFERTDDKALPEALAAIRAAVEDAALAAASAVDSLALEQNLAPVRKGTRIIKEISWRWREIGADSRICDLIDSQVTSIEAACEQLASTDPKVALMAAFEIIKSRLAELDRGDGPITPGSDESASPQTDAARTPETAAATATADMAAAPPTEEAAQPATQPEAAQKVQAAMSQLVAAVAAIEQADNPPTASGAMPAAPADPAPAPASNDSDVAQREAAKTIPALEPELEQIAEPVPAEALDEAAAAEAQDQAILELVAAEMGAPDPFEDEEFSRARTLGFDIEEPTAIDDDIVASFSEPAALTPAPLTPAPMTDAPVTPAPTTQAPMTPAPLAAAPLMAAALAPEPIALEPMAPEPAPAPAKLAAARPLVESPAPAVAPMPAPSTPAARVGPSTLEVSVAVDTEISVEVVPAAQRTPVPQPSNAALDREALATLVSSTAQAMPKPAYEPSLGSTLLSNGLLQRQQPSGNDPLTPIRRMSQPEKIAFFS</sequence>
<dbReference type="EMBL" id="JAFCLK010000036">
    <property type="protein sequence ID" value="MBR1140065.1"/>
    <property type="molecule type" value="Genomic_DNA"/>
</dbReference>
<evidence type="ECO:0000313" key="3">
    <source>
        <dbReference type="Proteomes" id="UP001314635"/>
    </source>
</evidence>
<feature type="compositionally biased region" description="Low complexity" evidence="1">
    <location>
        <begin position="272"/>
        <end position="282"/>
    </location>
</feature>
<feature type="region of interest" description="Disordered" evidence="1">
    <location>
        <begin position="389"/>
        <end position="409"/>
    </location>
</feature>
<proteinExistence type="predicted"/>
<evidence type="ECO:0000313" key="2">
    <source>
        <dbReference type="EMBL" id="MBR1140065.1"/>
    </source>
</evidence>
<keyword evidence="3" id="KW-1185">Reference proteome</keyword>
<reference evidence="3" key="1">
    <citation type="journal article" date="2021" name="ISME J.">
        <title>Evolutionary origin and ecological implication of a unique nif island in free-living Bradyrhizobium lineages.</title>
        <authorList>
            <person name="Tao J."/>
        </authorList>
    </citation>
    <scope>NUCLEOTIDE SEQUENCE [LARGE SCALE GENOMIC DNA]</scope>
    <source>
        <strain evidence="3">SZCCT0094</strain>
    </source>
</reference>
<feature type="region of interest" description="Disordered" evidence="1">
    <location>
        <begin position="195"/>
        <end position="251"/>
    </location>
</feature>
<accession>A0ABS5GFY1</accession>
<gene>
    <name evidence="2" type="ORF">JQ619_30340</name>
</gene>
<comment type="caution">
    <text evidence="2">The sequence shown here is derived from an EMBL/GenBank/DDBJ whole genome shotgun (WGS) entry which is preliminary data.</text>
</comment>
<evidence type="ECO:0000256" key="1">
    <source>
        <dbReference type="SAM" id="MobiDB-lite"/>
    </source>
</evidence>
<organism evidence="2 3">
    <name type="scientific">Bradyrhizobium denitrificans</name>
    <dbReference type="NCBI Taxonomy" id="2734912"/>
    <lineage>
        <taxon>Bacteria</taxon>
        <taxon>Pseudomonadati</taxon>
        <taxon>Pseudomonadota</taxon>
        <taxon>Alphaproteobacteria</taxon>
        <taxon>Hyphomicrobiales</taxon>
        <taxon>Nitrobacteraceae</taxon>
        <taxon>Bradyrhizobium</taxon>
    </lineage>
</organism>
<feature type="compositionally biased region" description="Low complexity" evidence="1">
    <location>
        <begin position="213"/>
        <end position="251"/>
    </location>
</feature>
<feature type="region of interest" description="Disordered" evidence="1">
    <location>
        <begin position="271"/>
        <end position="302"/>
    </location>
</feature>
<feature type="region of interest" description="Disordered" evidence="1">
    <location>
        <begin position="546"/>
        <end position="565"/>
    </location>
</feature>